<dbReference type="InterPro" id="IPR045607">
    <property type="entry name" value="DUF6452"/>
</dbReference>
<dbReference type="PROSITE" id="PS51257">
    <property type="entry name" value="PROKAR_LIPOPROTEIN"/>
    <property type="match status" value="1"/>
</dbReference>
<comment type="caution">
    <text evidence="1">The sequence shown here is derived from an EMBL/GenBank/DDBJ whole genome shotgun (WGS) entry which is preliminary data.</text>
</comment>
<evidence type="ECO:0000313" key="1">
    <source>
        <dbReference type="EMBL" id="OBY65447.1"/>
    </source>
</evidence>
<dbReference type="Pfam" id="PF20050">
    <property type="entry name" value="DUF6452"/>
    <property type="match status" value="1"/>
</dbReference>
<dbReference type="KEGG" id="pob:LPB03_01575"/>
<organism evidence="1 2">
    <name type="scientific">Polaribacter vadi</name>
    <dbReference type="NCBI Taxonomy" id="1774273"/>
    <lineage>
        <taxon>Bacteria</taxon>
        <taxon>Pseudomonadati</taxon>
        <taxon>Bacteroidota</taxon>
        <taxon>Flavobacteriia</taxon>
        <taxon>Flavobacteriales</taxon>
        <taxon>Flavobacteriaceae</taxon>
    </lineage>
</organism>
<dbReference type="OrthoDB" id="663527at2"/>
<dbReference type="AlphaFoldDB" id="A0A1B8U0R7"/>
<keyword evidence="2" id="KW-1185">Reference proteome</keyword>
<sequence length="154" mass="17659">MKKTIAILFLSIIIFSSCEKDDFCIQNPVTPSLVLEFYDANNRESPKNFSSITVWSESAENKDNLFENITGNKLEIPLNQFATETVYNFSQNGVVNQLTIKYSTEEVYVSRSCGFRVIFNDVSFESDNTWITSFTPQTLTTIDNQNETHVQIFH</sequence>
<protein>
    <submittedName>
        <fullName evidence="1">Uncharacterized protein</fullName>
    </submittedName>
</protein>
<proteinExistence type="predicted"/>
<reference evidence="2" key="1">
    <citation type="submission" date="2016-02" db="EMBL/GenBank/DDBJ databases">
        <authorList>
            <person name="Shin S.-K."/>
            <person name="Yi H."/>
            <person name="Kim E."/>
        </authorList>
    </citation>
    <scope>NUCLEOTIDE SEQUENCE [LARGE SCALE GENOMIC DNA]</scope>
    <source>
        <strain evidence="2">LPB0003</strain>
    </source>
</reference>
<dbReference type="STRING" id="1774273.LPB03_01575"/>
<dbReference type="RefSeq" id="WP_065318225.1">
    <property type="nucleotide sequence ID" value="NZ_CP017477.1"/>
</dbReference>
<evidence type="ECO:0000313" key="2">
    <source>
        <dbReference type="Proteomes" id="UP000092584"/>
    </source>
</evidence>
<dbReference type="EMBL" id="LSFM01000018">
    <property type="protein sequence ID" value="OBY65447.1"/>
    <property type="molecule type" value="Genomic_DNA"/>
</dbReference>
<name>A0A1B8U0R7_9FLAO</name>
<dbReference type="Proteomes" id="UP000092584">
    <property type="component" value="Unassembled WGS sequence"/>
</dbReference>
<accession>A0A1B8U0R7</accession>
<gene>
    <name evidence="1" type="ORF">LPB3_03535</name>
</gene>